<keyword evidence="1" id="KW-0175">Coiled coil</keyword>
<feature type="region of interest" description="Disordered" evidence="2">
    <location>
        <begin position="1"/>
        <end position="22"/>
    </location>
</feature>
<keyword evidence="4" id="KW-0808">Transferase</keyword>
<dbReference type="InterPro" id="IPR052155">
    <property type="entry name" value="Biofilm_reg_signaling"/>
</dbReference>
<dbReference type="InterPro" id="IPR000014">
    <property type="entry name" value="PAS"/>
</dbReference>
<protein>
    <submittedName>
        <fullName evidence="4">Histidine kinase</fullName>
    </submittedName>
</protein>
<dbReference type="RefSeq" id="WP_250987651.1">
    <property type="nucleotide sequence ID" value="NZ_QFDM01000002.1"/>
</dbReference>
<accession>A0ABD4TDS8</accession>
<dbReference type="EMBL" id="QFDM01000002">
    <property type="protein sequence ID" value="MCM2466395.1"/>
    <property type="molecule type" value="Genomic_DNA"/>
</dbReference>
<keyword evidence="4" id="KW-0418">Kinase</keyword>
<dbReference type="InterPro" id="IPR013767">
    <property type="entry name" value="PAS_fold"/>
</dbReference>
<evidence type="ECO:0000256" key="1">
    <source>
        <dbReference type="SAM" id="Coils"/>
    </source>
</evidence>
<dbReference type="PANTHER" id="PTHR44757">
    <property type="entry name" value="DIGUANYLATE CYCLASE DGCP"/>
    <property type="match status" value="1"/>
</dbReference>
<evidence type="ECO:0000313" key="4">
    <source>
        <dbReference type="EMBL" id="MCM2466395.1"/>
    </source>
</evidence>
<feature type="coiled-coil region" evidence="1">
    <location>
        <begin position="261"/>
        <end position="306"/>
    </location>
</feature>
<dbReference type="Gene3D" id="3.30.450.20">
    <property type="entry name" value="PAS domain"/>
    <property type="match status" value="3"/>
</dbReference>
<sequence length="427" mass="46684">MTGNNTARDTVRGASGTHDARGSPHLGEDVCLSILREAPDGLVLVDGEGGGRYLNPAFTRITGYTREDVPTLAAWFEHAHPNPGYRQKVQGMVQELLLGDRSTLVASAVCRDGKVRDIEFRRASVEGGCILLTIRDVTEQTLTEEHLRQATSELTAAIEAFPDLFIRLNADGTILDSRAGRLAETPLVSRALLGRRMQDLLPAGVGEAFLDALQQAVRTGAPAAPLEFSHTETGEVRHYEARVVPLYEMHLMAVIRDITERKEAEQELHRHREHLEDLVAERTAELERANQQLEQLLYCIEVTERKAAEGWLDSSVEQGILGVPEPEEARITTDAAGTVIIVSPEAERLTGQAGEELTGKPVWSLLCSDTREILSEEVLRQGRSAECKQGAVLVRNDGSKQAVRISADPIIDAAGVVIGMVCTIQKL</sequence>
<proteinExistence type="predicted"/>
<evidence type="ECO:0000313" key="5">
    <source>
        <dbReference type="Proteomes" id="UP001523230"/>
    </source>
</evidence>
<dbReference type="InterPro" id="IPR035965">
    <property type="entry name" value="PAS-like_dom_sf"/>
</dbReference>
<dbReference type="SUPFAM" id="SSF55785">
    <property type="entry name" value="PYP-like sensor domain (PAS domain)"/>
    <property type="match status" value="3"/>
</dbReference>
<dbReference type="NCBIfam" id="TIGR00229">
    <property type="entry name" value="sensory_box"/>
    <property type="match status" value="3"/>
</dbReference>
<reference evidence="4 5" key="1">
    <citation type="submission" date="2018-05" db="EMBL/GenBank/DDBJ databases">
        <title>Isolation and characterization of genus Methanoculleus species and their viruses from deep sea marine sediment offshore southwestern Taiwan.</title>
        <authorList>
            <person name="Wei W.-H."/>
            <person name="Chen W.-C."/>
            <person name="Lai M.-C."/>
            <person name="Chen S.-C."/>
        </authorList>
    </citation>
    <scope>NUCLEOTIDE SEQUENCE [LARGE SCALE GENOMIC DNA]</scope>
    <source>
        <strain evidence="4 5">CWC-02</strain>
    </source>
</reference>
<gene>
    <name evidence="4" type="ORF">DIC75_08750</name>
</gene>
<dbReference type="PROSITE" id="PS50112">
    <property type="entry name" value="PAS"/>
    <property type="match status" value="2"/>
</dbReference>
<dbReference type="AlphaFoldDB" id="A0ABD4TDS8"/>
<dbReference type="Pfam" id="PF00989">
    <property type="entry name" value="PAS"/>
    <property type="match status" value="1"/>
</dbReference>
<dbReference type="Pfam" id="PF13426">
    <property type="entry name" value="PAS_9"/>
    <property type="match status" value="1"/>
</dbReference>
<dbReference type="GO" id="GO:0016301">
    <property type="term" value="F:kinase activity"/>
    <property type="evidence" value="ECO:0007669"/>
    <property type="project" value="UniProtKB-KW"/>
</dbReference>
<dbReference type="Pfam" id="PF08448">
    <property type="entry name" value="PAS_4"/>
    <property type="match status" value="1"/>
</dbReference>
<dbReference type="PANTHER" id="PTHR44757:SF2">
    <property type="entry name" value="BIOFILM ARCHITECTURE MAINTENANCE PROTEIN MBAA"/>
    <property type="match status" value="1"/>
</dbReference>
<dbReference type="Proteomes" id="UP001523230">
    <property type="component" value="Unassembled WGS sequence"/>
</dbReference>
<feature type="domain" description="PAS" evidence="3">
    <location>
        <begin position="34"/>
        <end position="82"/>
    </location>
</feature>
<organism evidence="4 5">
    <name type="scientific">Methanoculleus oceani</name>
    <dbReference type="NCBI Taxonomy" id="2184756"/>
    <lineage>
        <taxon>Archaea</taxon>
        <taxon>Methanobacteriati</taxon>
        <taxon>Methanobacteriota</taxon>
        <taxon>Stenosarchaea group</taxon>
        <taxon>Methanomicrobia</taxon>
        <taxon>Methanomicrobiales</taxon>
        <taxon>Methanomicrobiaceae</taxon>
        <taxon>Methanoculleus</taxon>
    </lineage>
</organism>
<feature type="domain" description="PAS" evidence="3">
    <location>
        <begin position="331"/>
        <end position="386"/>
    </location>
</feature>
<evidence type="ECO:0000256" key="2">
    <source>
        <dbReference type="SAM" id="MobiDB-lite"/>
    </source>
</evidence>
<keyword evidence="5" id="KW-1185">Reference proteome</keyword>
<comment type="caution">
    <text evidence="4">The sequence shown here is derived from an EMBL/GenBank/DDBJ whole genome shotgun (WGS) entry which is preliminary data.</text>
</comment>
<name>A0ABD4TDS8_9EURY</name>
<dbReference type="InterPro" id="IPR013656">
    <property type="entry name" value="PAS_4"/>
</dbReference>
<dbReference type="CDD" id="cd00130">
    <property type="entry name" value="PAS"/>
    <property type="match status" value="2"/>
</dbReference>
<evidence type="ECO:0000259" key="3">
    <source>
        <dbReference type="PROSITE" id="PS50112"/>
    </source>
</evidence>
<dbReference type="SMART" id="SM00091">
    <property type="entry name" value="PAS"/>
    <property type="match status" value="3"/>
</dbReference>